<dbReference type="Gene3D" id="1.25.40.390">
    <property type="match status" value="1"/>
</dbReference>
<evidence type="ECO:0000256" key="1">
    <source>
        <dbReference type="ARBA" id="ARBA00004442"/>
    </source>
</evidence>
<dbReference type="SUPFAM" id="SSF48452">
    <property type="entry name" value="TPR-like"/>
    <property type="match status" value="1"/>
</dbReference>
<evidence type="ECO:0000313" key="9">
    <source>
        <dbReference type="EMBL" id="CUQ19300.1"/>
    </source>
</evidence>
<sequence length="475" mass="54737">MIKRMKIYKLLIALPLLAGLQACSGWLDLEPKDTTTETDLFQTGDGYRIALNGVYQQMSETGLYGKELSWGFLDVLAQMYTSYLLTNITEYRYAVRYQYENEKVKDLIEVVWSKAYNNVANCNNIIQRIETESVGKFAGGELERNLIEGEALALRAYLHFDMLRLFAPSMAMQDKRQYIPYVTTYPCTFQPYFTNEEIVEKTIADLKKAKALVESYDLANSNWLLTQNRIEGYANPDDLFFAYRGYRMNYYAISALLARVYNYAGMHKEAFEEATAVIDAKAGNDKIFSMSTAAAVSNGNMKLYDNVIFCLSNQNLWTIYEPYHNTESSLALAGWSKSDIFDSENDTRANLVIMESSRLFSLKNVATQKKLATYVKDMLPMIRLGEMYFIRAEYYNNQKDQKNAISELDKLRAAYNCSSGQLTGHFEDELLDEVRREYFSEGQLFYYYKKLNITPSYDMTSTDQFVLPHPDNESL</sequence>
<dbReference type="AlphaFoldDB" id="A0A174UHW7"/>
<dbReference type="Pfam" id="PF14322">
    <property type="entry name" value="SusD-like_3"/>
    <property type="match status" value="1"/>
</dbReference>
<accession>A0A174UHW7</accession>
<dbReference type="GO" id="GO:0009279">
    <property type="term" value="C:cell outer membrane"/>
    <property type="evidence" value="ECO:0007669"/>
    <property type="project" value="UniProtKB-SubCell"/>
</dbReference>
<evidence type="ECO:0000256" key="4">
    <source>
        <dbReference type="ARBA" id="ARBA00023136"/>
    </source>
</evidence>
<reference evidence="9 10" key="1">
    <citation type="submission" date="2015-09" db="EMBL/GenBank/DDBJ databases">
        <authorList>
            <consortium name="Pathogen Informatics"/>
        </authorList>
    </citation>
    <scope>NUCLEOTIDE SEQUENCE [LARGE SCALE GENOMIC DNA]</scope>
    <source>
        <strain evidence="9 10">2789STDY5834945</strain>
    </source>
</reference>
<comment type="subcellular location">
    <subcellularLocation>
        <location evidence="1">Cell outer membrane</location>
    </subcellularLocation>
</comment>
<dbReference type="Gene3D" id="1.25.40.900">
    <property type="match status" value="1"/>
</dbReference>
<dbReference type="PROSITE" id="PS51257">
    <property type="entry name" value="PROKAR_LIPOPROTEIN"/>
    <property type="match status" value="1"/>
</dbReference>
<dbReference type="InterPro" id="IPR033985">
    <property type="entry name" value="SusD-like_N"/>
</dbReference>
<keyword evidence="3 6" id="KW-0732">Signal</keyword>
<dbReference type="Pfam" id="PF07980">
    <property type="entry name" value="SusD_RagB"/>
    <property type="match status" value="1"/>
</dbReference>
<protein>
    <submittedName>
        <fullName evidence="9">SusD family</fullName>
    </submittedName>
</protein>
<evidence type="ECO:0000259" key="7">
    <source>
        <dbReference type="Pfam" id="PF07980"/>
    </source>
</evidence>
<evidence type="ECO:0000256" key="6">
    <source>
        <dbReference type="SAM" id="SignalP"/>
    </source>
</evidence>
<comment type="similarity">
    <text evidence="2">Belongs to the SusD family.</text>
</comment>
<evidence type="ECO:0000313" key="10">
    <source>
        <dbReference type="Proteomes" id="UP000095541"/>
    </source>
</evidence>
<keyword evidence="4" id="KW-0472">Membrane</keyword>
<proteinExistence type="inferred from homology"/>
<dbReference type="InterPro" id="IPR011990">
    <property type="entry name" value="TPR-like_helical_dom_sf"/>
</dbReference>
<dbReference type="EMBL" id="CZBI01000004">
    <property type="protein sequence ID" value="CUQ19300.1"/>
    <property type="molecule type" value="Genomic_DNA"/>
</dbReference>
<feature type="domain" description="SusD-like N-terminal" evidence="8">
    <location>
        <begin position="96"/>
        <end position="213"/>
    </location>
</feature>
<feature type="domain" description="RagB/SusD" evidence="7">
    <location>
        <begin position="359"/>
        <end position="441"/>
    </location>
</feature>
<dbReference type="InterPro" id="IPR012944">
    <property type="entry name" value="SusD_RagB_dom"/>
</dbReference>
<dbReference type="Proteomes" id="UP000095541">
    <property type="component" value="Unassembled WGS sequence"/>
</dbReference>
<keyword evidence="5" id="KW-0998">Cell outer membrane</keyword>
<evidence type="ECO:0000256" key="5">
    <source>
        <dbReference type="ARBA" id="ARBA00023237"/>
    </source>
</evidence>
<name>A0A174UHW7_BACT4</name>
<feature type="chain" id="PRO_5008034898" evidence="6">
    <location>
        <begin position="25"/>
        <end position="475"/>
    </location>
</feature>
<organism evidence="9 10">
    <name type="scientific">Bacteroides thetaiotaomicron</name>
    <dbReference type="NCBI Taxonomy" id="818"/>
    <lineage>
        <taxon>Bacteria</taxon>
        <taxon>Pseudomonadati</taxon>
        <taxon>Bacteroidota</taxon>
        <taxon>Bacteroidia</taxon>
        <taxon>Bacteroidales</taxon>
        <taxon>Bacteroidaceae</taxon>
        <taxon>Bacteroides</taxon>
    </lineage>
</organism>
<evidence type="ECO:0000256" key="2">
    <source>
        <dbReference type="ARBA" id="ARBA00006275"/>
    </source>
</evidence>
<gene>
    <name evidence="9" type="ORF">ERS852557_02934</name>
</gene>
<feature type="signal peptide" evidence="6">
    <location>
        <begin position="1"/>
        <end position="24"/>
    </location>
</feature>
<evidence type="ECO:0000256" key="3">
    <source>
        <dbReference type="ARBA" id="ARBA00022729"/>
    </source>
</evidence>
<evidence type="ECO:0000259" key="8">
    <source>
        <dbReference type="Pfam" id="PF14322"/>
    </source>
</evidence>